<keyword evidence="2" id="KW-1185">Reference proteome</keyword>
<dbReference type="EMBL" id="SNWP01000012">
    <property type="protein sequence ID" value="TDO25680.1"/>
    <property type="molecule type" value="Genomic_DNA"/>
</dbReference>
<evidence type="ECO:0008006" key="3">
    <source>
        <dbReference type="Google" id="ProtNLM"/>
    </source>
</evidence>
<proteinExistence type="predicted"/>
<protein>
    <recommendedName>
        <fullName evidence="3">Adhesin</fullName>
    </recommendedName>
</protein>
<name>A0A4R6IT45_9BACT</name>
<dbReference type="OrthoDB" id="9793307at2"/>
<dbReference type="AlphaFoldDB" id="A0A4R6IT45"/>
<comment type="caution">
    <text evidence="1">The sequence shown here is derived from an EMBL/GenBank/DDBJ whole genome shotgun (WGS) entry which is preliminary data.</text>
</comment>
<organism evidence="1 2">
    <name type="scientific">Sediminibacterium goheungense</name>
    <dbReference type="NCBI Taxonomy" id="1086393"/>
    <lineage>
        <taxon>Bacteria</taxon>
        <taxon>Pseudomonadati</taxon>
        <taxon>Bacteroidota</taxon>
        <taxon>Chitinophagia</taxon>
        <taxon>Chitinophagales</taxon>
        <taxon>Chitinophagaceae</taxon>
        <taxon>Sediminibacterium</taxon>
    </lineage>
</organism>
<dbReference type="Proteomes" id="UP000295741">
    <property type="component" value="Unassembled WGS sequence"/>
</dbReference>
<sequence length="267" mass="30416">MKTQGNNKSFGREDLKKYFRNGQIPSENHFAYLIDSMINKQDDAFLKDKDDGFVIATMGNSNRFMSLYKNINDLDPFFCIEKDEQGTESLKLNPVRENEEQSDNSSFYFDVHGNLGIGKRSAEGLKLDIAGFSGMQGRLGTFASGRVKADGKWHTILEGLDNCNAFEVVARTGKKGTGKFAIMHAIALSAFGGSKSRIRKTCSYYGFFWNRLRLRWRGNTHNYSLQIKTGNNYGNDVDIFYNITKLWDDELCLPEEYFNSWKTDDAV</sequence>
<evidence type="ECO:0000313" key="2">
    <source>
        <dbReference type="Proteomes" id="UP000295741"/>
    </source>
</evidence>
<reference evidence="1 2" key="1">
    <citation type="submission" date="2019-03" db="EMBL/GenBank/DDBJ databases">
        <title>Genomic Encyclopedia of Archaeal and Bacterial Type Strains, Phase II (KMG-II): from individual species to whole genera.</title>
        <authorList>
            <person name="Goeker M."/>
        </authorList>
    </citation>
    <scope>NUCLEOTIDE SEQUENCE [LARGE SCALE GENOMIC DNA]</scope>
    <source>
        <strain evidence="1 2">DSM 28323</strain>
    </source>
</reference>
<accession>A0A4R6IT45</accession>
<gene>
    <name evidence="1" type="ORF">BC659_2602</name>
</gene>
<evidence type="ECO:0000313" key="1">
    <source>
        <dbReference type="EMBL" id="TDO25680.1"/>
    </source>
</evidence>
<dbReference type="RefSeq" id="WP_133475178.1">
    <property type="nucleotide sequence ID" value="NZ_SNWP01000012.1"/>
</dbReference>